<organism evidence="12 13">
    <name type="scientific">Hirundo rustica rustica</name>
    <dbReference type="NCBI Taxonomy" id="333673"/>
    <lineage>
        <taxon>Eukaryota</taxon>
        <taxon>Metazoa</taxon>
        <taxon>Chordata</taxon>
        <taxon>Craniata</taxon>
        <taxon>Vertebrata</taxon>
        <taxon>Euteleostomi</taxon>
        <taxon>Archelosauria</taxon>
        <taxon>Archosauria</taxon>
        <taxon>Dinosauria</taxon>
        <taxon>Saurischia</taxon>
        <taxon>Theropoda</taxon>
        <taxon>Coelurosauria</taxon>
        <taxon>Aves</taxon>
        <taxon>Neognathae</taxon>
        <taxon>Neoaves</taxon>
        <taxon>Telluraves</taxon>
        <taxon>Australaves</taxon>
        <taxon>Passeriformes</taxon>
        <taxon>Sylvioidea</taxon>
        <taxon>Hirundinidae</taxon>
        <taxon>Hirundo</taxon>
    </lineage>
</organism>
<feature type="domain" description="Fibronectin type-III" evidence="11">
    <location>
        <begin position="1195"/>
        <end position="1292"/>
    </location>
</feature>
<feature type="compositionally biased region" description="Polar residues" evidence="8">
    <location>
        <begin position="64"/>
        <end position="74"/>
    </location>
</feature>
<evidence type="ECO:0000256" key="8">
    <source>
        <dbReference type="SAM" id="MobiDB-lite"/>
    </source>
</evidence>
<dbReference type="PROSITE" id="PS50835">
    <property type="entry name" value="IG_LIKE"/>
    <property type="match status" value="5"/>
</dbReference>
<evidence type="ECO:0000256" key="4">
    <source>
        <dbReference type="ARBA" id="ARBA00022840"/>
    </source>
</evidence>
<dbReference type="Proteomes" id="UP000269221">
    <property type="component" value="Unassembled WGS sequence"/>
</dbReference>
<dbReference type="InterPro" id="IPR003599">
    <property type="entry name" value="Ig_sub"/>
</dbReference>
<evidence type="ECO:0000256" key="1">
    <source>
        <dbReference type="ARBA" id="ARBA00006692"/>
    </source>
</evidence>
<dbReference type="GO" id="GO:0005524">
    <property type="term" value="F:ATP binding"/>
    <property type="evidence" value="ECO:0007669"/>
    <property type="project" value="UniProtKB-UniRule"/>
</dbReference>
<dbReference type="InterPro" id="IPR013098">
    <property type="entry name" value="Ig_I-set"/>
</dbReference>
<dbReference type="InterPro" id="IPR013783">
    <property type="entry name" value="Ig-like_fold"/>
</dbReference>
<dbReference type="InterPro" id="IPR036116">
    <property type="entry name" value="FN3_sf"/>
</dbReference>
<dbReference type="SUPFAM" id="SSF56112">
    <property type="entry name" value="Protein kinase-like (PK-like)"/>
    <property type="match status" value="1"/>
</dbReference>
<evidence type="ECO:0000259" key="10">
    <source>
        <dbReference type="PROSITE" id="PS50835"/>
    </source>
</evidence>
<feature type="compositionally biased region" description="Basic and acidic residues" evidence="8">
    <location>
        <begin position="372"/>
        <end position="381"/>
    </location>
</feature>
<keyword evidence="4 7" id="KW-0067">ATP-binding</keyword>
<proteinExistence type="inferred from homology"/>
<dbReference type="Gene3D" id="2.60.40.10">
    <property type="entry name" value="Immunoglobulins"/>
    <property type="match status" value="8"/>
</dbReference>
<dbReference type="FunFam" id="2.60.40.10:FF:000497">
    <property type="entry name" value="Striated muscle preferentially expressed protein kinase"/>
    <property type="match status" value="1"/>
</dbReference>
<keyword evidence="5" id="KW-1015">Disulfide bond</keyword>
<feature type="region of interest" description="Disordered" evidence="8">
    <location>
        <begin position="2176"/>
        <end position="2203"/>
    </location>
</feature>
<feature type="domain" description="Ig-like" evidence="10">
    <location>
        <begin position="1394"/>
        <end position="1544"/>
    </location>
</feature>
<dbReference type="CDD" id="cd00063">
    <property type="entry name" value="FN3"/>
    <property type="match status" value="1"/>
</dbReference>
<evidence type="ECO:0000256" key="3">
    <source>
        <dbReference type="ARBA" id="ARBA00022741"/>
    </source>
</evidence>
<feature type="region of interest" description="Disordered" evidence="8">
    <location>
        <begin position="1912"/>
        <end position="2043"/>
    </location>
</feature>
<evidence type="ECO:0008006" key="14">
    <source>
        <dbReference type="Google" id="ProtNLM"/>
    </source>
</evidence>
<dbReference type="InterPro" id="IPR011009">
    <property type="entry name" value="Kinase-like_dom_sf"/>
</dbReference>
<dbReference type="PANTHER" id="PTHR47633">
    <property type="entry name" value="IMMUNOGLOBULIN"/>
    <property type="match status" value="1"/>
</dbReference>
<dbReference type="CDD" id="cd14108">
    <property type="entry name" value="STKc_SPEG_rpt1"/>
    <property type="match status" value="1"/>
</dbReference>
<dbReference type="PROSITE" id="PS50853">
    <property type="entry name" value="FN3"/>
    <property type="match status" value="1"/>
</dbReference>
<dbReference type="FunFam" id="2.60.40.10:FF:000513">
    <property type="entry name" value="striated muscle preferentially expressed protein kinase"/>
    <property type="match status" value="1"/>
</dbReference>
<keyword evidence="6" id="KW-0393">Immunoglobulin domain</keyword>
<dbReference type="FunFam" id="3.30.200.20:FF:000312">
    <property type="entry name" value="striated muscle preferentially expressed protein kinase"/>
    <property type="match status" value="1"/>
</dbReference>
<dbReference type="Pfam" id="PF00041">
    <property type="entry name" value="fn3"/>
    <property type="match status" value="1"/>
</dbReference>
<dbReference type="Pfam" id="PF00069">
    <property type="entry name" value="Pkinase"/>
    <property type="match status" value="1"/>
</dbReference>
<feature type="compositionally biased region" description="Pro residues" evidence="8">
    <location>
        <begin position="200"/>
        <end position="210"/>
    </location>
</feature>
<feature type="region of interest" description="Disordered" evidence="8">
    <location>
        <begin position="333"/>
        <end position="384"/>
    </location>
</feature>
<dbReference type="FunFam" id="2.60.40.10:FF:000538">
    <property type="entry name" value="Striated muscle preferentially expressed protein kinase"/>
    <property type="match status" value="1"/>
</dbReference>
<evidence type="ECO:0000313" key="13">
    <source>
        <dbReference type="Proteomes" id="UP000269221"/>
    </source>
</evidence>
<keyword evidence="2" id="KW-0677">Repeat</keyword>
<dbReference type="InterPro" id="IPR017441">
    <property type="entry name" value="Protein_kinase_ATP_BS"/>
</dbReference>
<sequence>MKKIWVKKRFQKTGHSRRFGRFTHDSETGEDESSDPQVTQRSDLQDETAFSTPTGGSDTLVDASMNTTPTSVLALSQAEERSSWSGSQQTVVEKETDASLSARGPYLRPAAWPQPQGTPRQANTPAPRGAEVRHLGVEPLVRASRANLVGTSWGSEDSLSVASDPYGSAFSLYRGRALSLHVSIPQGGYRRDDLHKGPVSPKPGAEPPRSPAALPLTAKPPIVRSPSPRAGTCLQLPAGIVSQPAARGPGVPSFTPVTPRKKSPVPTEYQDVVPEEYEEKIKKPKSSQGSTQESRPQTPMSDASGRISVRASPKLVRAGSRIFERLQYFEERQRSLEQDSPFPARSNLPLRKTRSFDQPGAGLRRASTPGGSREDLREGGRWEPGSTAACRRLAFRQKAASFDERGKFANRVYDIEHKFAEELTRIKRTVSKQQLRRSQELCKAGLPPAASPPATGEPPAPRAPRSSSSQGAGGRKALPPKTCPPAESTHVIQHLALSSVVLVGPDGEPLPGGQRGKRAPVGGGGVAGQPSSAEDAGARKGLQQEGAGEVKKKEQWPLAQASPQGRAALSQTGPAEGSPYPDGGPARGPGAVSEALAARLAVPHGLYRRPETPTEVRFLLGQSQGWSKKLVWNEAGQDSMPTQHGTGPTRVTLLTATGPISPCAESSDDSYVSAGEDPLEAPVFEIPIQDMAVVVGAEVLLKCIVTANPQPEVSWRKDGVPLRSSTTRPIKAEGERHTLLVRSARVADAGLYTVTAANEVGATCCSAILSVRPAPAVERHGNLSPTIGQASPITSDEEYLSPLEEFPELRNRQPVKYGRRHHVEEAEGVRGLFTLHILAAEHTDTGFYTCKAVNEYGTKQCEAKLEVRARPECQSLAIVVPLQDLVVGAGEMAVFECMVAGPPDMDVDWLSRGRLLQPALLKCKMHFDGRKCKLLLTSVHEDDSGIYTCKLSTAKDELTCSARLTVQPSVQPLFTRKLEDVDVVEGRTARFVCMISGTPPPTVTWTHFGLPVQEGENVRIQQDGGLHSLVIVHVGSEDEGQYKATARNTHGHVECSAELYVEEPRPSAASQISKLEKMPSIPEEPEQVETEAECFTMPDFLKPLHNLDVVESKEAVLECQVAGMPYPSITWYHNGSRIDSTDDRKMMQYKDIHRLVFTAVTHAHAGVYKSVIANKVGKATCYAHLYVTDVVPAPPDGPPTVASVTGRAITLTWNKPKWLDAAIDPNSVTYVVQMQVLGTMQWVVLVAGVQDTTYTVHRLTKGAQYLFRVITATPKTNSKPSPPVGPVQLLDRGPYLEEAPVILDKPDVVYVVEGQPASITITINHVEAIVTWKRGGQVLGELEGTCEMMMPDDDQHCLRLLRVGRGAGGLLACEVSNRHGTAHCTLRLHLAEAPRFESIMEDIDAQEGETPRFAVVVEGKPLPDIMWYKVSWELLKTFLNRIPTRPTALHCLTWVAALVIKDVSHALPVGNGWWELVRDGIGHPQYLCHPQDGELLEESSHLSFVYEDNECSLVVLGAAEPDSGVYTCTAKNLAGEVSCKAELVVRAAQPTADAAMEEDALHKARRLTDYYDVHEEIGRGAFSYLRRVTEKSTRLDFAAKFIPGRTKAKQSARRELHILSQLDHERIVFFHDAFEKKNAVIVVMELCSEEELLDRMVRKPSVCESEVRSYMRQVLEGICYLHQHSVLHLDIKPENLLMADLSSEQIRICDFGNAQELTSEEPQYCKYGTPEFVGPEIVNQTPVSSVTDIWPVGVIAYLCLTGISPFVGENDKTTLMNIRNYNVAFEERMFQGLTREAKGFVIKVLVNDKLRPNAEQTLEHPWFKTLAKGKVISTDHLKLFISRRKWQRSQISYKCNMVLRPIPELLEDTSNHLSIAVPRHLKESPALSSSSDSDDLDELPFIPMPHQVEFSGSRMSLNEIPTDDETVGTSEGLQPEGDTSAMEWQSQGTGKPGVALGKRPRGAGLRRPCAEMEAPGSSDEEAPEAQKRPEYPRKAMRKGSSLESPGSARRGELKRGGSADSALLLQQLPGTEEGAEAARDPRRALAKAASMELPRRKVVWGEDDHAQRLELMRQRLLRGSSGDSKVSGLRGPLLETLGVSPDKKVSRSARLEAPAVPRLVRAASSEATSPRLLPTECRLQKSSSFSHGDAEPVVRHRRSGAPLEIPVACLEAQRLKESPSLSALSDARPTVPSDTPSTPTPLR</sequence>
<dbReference type="InterPro" id="IPR003598">
    <property type="entry name" value="Ig_sub2"/>
</dbReference>
<dbReference type="FunFam" id="2.60.40.10:FF:000428">
    <property type="entry name" value="striated muscle preferentially expressed protein kinase"/>
    <property type="match status" value="1"/>
</dbReference>
<dbReference type="SMART" id="SM00409">
    <property type="entry name" value="IG"/>
    <property type="match status" value="7"/>
</dbReference>
<dbReference type="PROSITE" id="PS00107">
    <property type="entry name" value="PROTEIN_KINASE_ATP"/>
    <property type="match status" value="1"/>
</dbReference>
<feature type="binding site" evidence="7">
    <location>
        <position position="1600"/>
    </location>
    <ligand>
        <name>ATP</name>
        <dbReference type="ChEBI" id="CHEBI:30616"/>
    </ligand>
</feature>
<dbReference type="EMBL" id="QRBI01000096">
    <property type="protein sequence ID" value="RMC18621.1"/>
    <property type="molecule type" value="Genomic_DNA"/>
</dbReference>
<evidence type="ECO:0000256" key="5">
    <source>
        <dbReference type="ARBA" id="ARBA00023157"/>
    </source>
</evidence>
<feature type="domain" description="Protein kinase" evidence="9">
    <location>
        <begin position="1571"/>
        <end position="1823"/>
    </location>
</feature>
<keyword evidence="13" id="KW-1185">Reference proteome</keyword>
<feature type="region of interest" description="Disordered" evidence="8">
    <location>
        <begin position="503"/>
        <end position="590"/>
    </location>
</feature>
<feature type="region of interest" description="Disordered" evidence="8">
    <location>
        <begin position="187"/>
        <end position="230"/>
    </location>
</feature>
<dbReference type="InterPro" id="IPR008271">
    <property type="entry name" value="Ser/Thr_kinase_AS"/>
</dbReference>
<gene>
    <name evidence="12" type="ORF">DUI87_04516</name>
</gene>
<evidence type="ECO:0000259" key="11">
    <source>
        <dbReference type="PROSITE" id="PS50853"/>
    </source>
</evidence>
<dbReference type="InterPro" id="IPR003961">
    <property type="entry name" value="FN3_dom"/>
</dbReference>
<feature type="domain" description="Ig-like" evidence="10">
    <location>
        <begin position="1098"/>
        <end position="1188"/>
    </location>
</feature>
<feature type="region of interest" description="Disordered" evidence="8">
    <location>
        <begin position="444"/>
        <end position="487"/>
    </location>
</feature>
<accession>A0A3M0L0T8</accession>
<name>A0A3M0L0T8_HIRRU</name>
<dbReference type="SMART" id="SM00060">
    <property type="entry name" value="FN3"/>
    <property type="match status" value="1"/>
</dbReference>
<dbReference type="InterPro" id="IPR000719">
    <property type="entry name" value="Prot_kinase_dom"/>
</dbReference>
<dbReference type="PROSITE" id="PS50011">
    <property type="entry name" value="PROTEIN_KINASE_DOM"/>
    <property type="match status" value="1"/>
</dbReference>
<feature type="compositionally biased region" description="Polar residues" evidence="8">
    <location>
        <begin position="115"/>
        <end position="124"/>
    </location>
</feature>
<dbReference type="Pfam" id="PF07679">
    <property type="entry name" value="I-set"/>
    <property type="match status" value="6"/>
</dbReference>
<feature type="domain" description="Ig-like" evidence="10">
    <location>
        <begin position="871"/>
        <end position="965"/>
    </location>
</feature>
<dbReference type="SUPFAM" id="SSF48726">
    <property type="entry name" value="Immunoglobulin"/>
    <property type="match status" value="7"/>
</dbReference>
<dbReference type="PANTHER" id="PTHR47633:SF3">
    <property type="entry name" value="STRIATED MUSCLE PREFERENTIALLY EXPRESSED PROTEIN KINASE"/>
    <property type="match status" value="1"/>
</dbReference>
<evidence type="ECO:0000256" key="2">
    <source>
        <dbReference type="ARBA" id="ARBA00022737"/>
    </source>
</evidence>
<evidence type="ECO:0000256" key="7">
    <source>
        <dbReference type="PROSITE-ProRule" id="PRU10141"/>
    </source>
</evidence>
<feature type="region of interest" description="Disordered" evidence="8">
    <location>
        <begin position="242"/>
        <end position="306"/>
    </location>
</feature>
<feature type="compositionally biased region" description="Pro residues" evidence="8">
    <location>
        <begin position="449"/>
        <end position="462"/>
    </location>
</feature>
<feature type="domain" description="Ig-like" evidence="10">
    <location>
        <begin position="968"/>
        <end position="1060"/>
    </location>
</feature>
<evidence type="ECO:0000313" key="12">
    <source>
        <dbReference type="EMBL" id="RMC18621.1"/>
    </source>
</evidence>
<dbReference type="FunFam" id="1.10.510.10:FF:000344">
    <property type="entry name" value="striated muscle preferentially expressed protein kinase isoform X1"/>
    <property type="match status" value="1"/>
</dbReference>
<feature type="region of interest" description="Disordered" evidence="8">
    <location>
        <begin position="2121"/>
        <end position="2158"/>
    </location>
</feature>
<dbReference type="InterPro" id="IPR007110">
    <property type="entry name" value="Ig-like_dom"/>
</dbReference>
<evidence type="ECO:0000259" key="9">
    <source>
        <dbReference type="PROSITE" id="PS50011"/>
    </source>
</evidence>
<keyword evidence="3 7" id="KW-0547">Nucleotide-binding</keyword>
<feature type="region of interest" description="Disordered" evidence="8">
    <location>
        <begin position="16"/>
        <end position="128"/>
    </location>
</feature>
<protein>
    <recommendedName>
        <fullName evidence="14">Striated muscle preferentially expressed protein kinase</fullName>
    </recommendedName>
</protein>
<feature type="compositionally biased region" description="Basic and acidic residues" evidence="8">
    <location>
        <begin position="1984"/>
        <end position="1993"/>
    </location>
</feature>
<dbReference type="SUPFAM" id="SSF49265">
    <property type="entry name" value="Fibronectin type III"/>
    <property type="match status" value="1"/>
</dbReference>
<dbReference type="InterPro" id="IPR036179">
    <property type="entry name" value="Ig-like_dom_sf"/>
</dbReference>
<feature type="compositionally biased region" description="Polar residues" evidence="8">
    <location>
        <begin position="286"/>
        <end position="301"/>
    </location>
</feature>
<dbReference type="GO" id="GO:0004672">
    <property type="term" value="F:protein kinase activity"/>
    <property type="evidence" value="ECO:0007669"/>
    <property type="project" value="InterPro"/>
</dbReference>
<dbReference type="SMART" id="SM00408">
    <property type="entry name" value="IGc2"/>
    <property type="match status" value="6"/>
</dbReference>
<comment type="caution">
    <text evidence="12">The sequence shown here is derived from an EMBL/GenBank/DDBJ whole genome shotgun (WGS) entry which is preliminary data.</text>
</comment>
<dbReference type="OrthoDB" id="2570713at2759"/>
<dbReference type="Gene3D" id="1.10.510.10">
    <property type="entry name" value="Transferase(Phosphotransferase) domain 1"/>
    <property type="match status" value="1"/>
</dbReference>
<dbReference type="STRING" id="333673.A0A3M0L0T8"/>
<dbReference type="FunFam" id="2.60.40.10:FF:000080">
    <property type="entry name" value="Myosin light chain kinase, smooth muscle"/>
    <property type="match status" value="1"/>
</dbReference>
<reference evidence="12 13" key="1">
    <citation type="submission" date="2018-07" db="EMBL/GenBank/DDBJ databases">
        <title>A high quality draft genome assembly of the barn swallow (H. rustica rustica).</title>
        <authorList>
            <person name="Formenti G."/>
            <person name="Chiara M."/>
            <person name="Poveda L."/>
            <person name="Francoijs K.-J."/>
            <person name="Bonisoli-Alquati A."/>
            <person name="Canova L."/>
            <person name="Gianfranceschi L."/>
            <person name="Horner D.S."/>
            <person name="Saino N."/>
        </authorList>
    </citation>
    <scope>NUCLEOTIDE SEQUENCE [LARGE SCALE GENOMIC DNA]</scope>
    <source>
        <strain evidence="12">Chelidonia</strain>
        <tissue evidence="12">Blood</tissue>
    </source>
</reference>
<dbReference type="PROSITE" id="PS00108">
    <property type="entry name" value="PROTEIN_KINASE_ST"/>
    <property type="match status" value="1"/>
</dbReference>
<evidence type="ECO:0000256" key="6">
    <source>
        <dbReference type="ARBA" id="ARBA00023319"/>
    </source>
</evidence>
<feature type="compositionally biased region" description="Polar residues" evidence="8">
    <location>
        <begin position="35"/>
        <end position="57"/>
    </location>
</feature>
<feature type="domain" description="Ig-like" evidence="10">
    <location>
        <begin position="682"/>
        <end position="770"/>
    </location>
</feature>
<comment type="similarity">
    <text evidence="1">Belongs to the protein kinase superfamily. CAMK Ser/Thr protein kinase family.</text>
</comment>
<dbReference type="SMART" id="SM00220">
    <property type="entry name" value="S_TKc"/>
    <property type="match status" value="1"/>
</dbReference>
<dbReference type="Gene3D" id="3.30.200.20">
    <property type="entry name" value="Phosphorylase Kinase, domain 1"/>
    <property type="match status" value="1"/>
</dbReference>